<dbReference type="GO" id="GO:0009228">
    <property type="term" value="P:thiamine biosynthetic process"/>
    <property type="evidence" value="ECO:0007669"/>
    <property type="project" value="InterPro"/>
</dbReference>
<dbReference type="PANTHER" id="PTHR30270">
    <property type="entry name" value="THIAMINE-MONOPHOSPHATE KINASE"/>
    <property type="match status" value="1"/>
</dbReference>
<dbReference type="Pfam" id="PF00586">
    <property type="entry name" value="AIRS"/>
    <property type="match status" value="1"/>
</dbReference>
<dbReference type="SUPFAM" id="SSF56042">
    <property type="entry name" value="PurM C-terminal domain-like"/>
    <property type="match status" value="1"/>
</dbReference>
<dbReference type="EMBL" id="LJCQ01000052">
    <property type="protein sequence ID" value="KPV47506.1"/>
    <property type="molecule type" value="Genomic_DNA"/>
</dbReference>
<dbReference type="InterPro" id="IPR036676">
    <property type="entry name" value="PurM-like_C_sf"/>
</dbReference>
<dbReference type="CDD" id="cd02194">
    <property type="entry name" value="ThiL"/>
    <property type="match status" value="1"/>
</dbReference>
<dbReference type="GO" id="GO:0009030">
    <property type="term" value="F:thiamine-phosphate kinase activity"/>
    <property type="evidence" value="ECO:0007669"/>
    <property type="project" value="InterPro"/>
</dbReference>
<evidence type="ECO:0000313" key="3">
    <source>
        <dbReference type="Proteomes" id="UP000050515"/>
    </source>
</evidence>
<dbReference type="PATRIC" id="fig|507754.4.peg.213"/>
<proteinExistence type="predicted"/>
<keyword evidence="2" id="KW-0808">Transferase</keyword>
<dbReference type="Proteomes" id="UP000050515">
    <property type="component" value="Unassembled WGS sequence"/>
</dbReference>
<evidence type="ECO:0000259" key="1">
    <source>
        <dbReference type="Pfam" id="PF00586"/>
    </source>
</evidence>
<dbReference type="AlphaFoldDB" id="A0A0P9CX08"/>
<comment type="caution">
    <text evidence="2">The sequence shown here is derived from an EMBL/GenBank/DDBJ whole genome shotgun (WGS) entry which is preliminary data.</text>
</comment>
<sequence length="259" mass="28791">MKLSDIGERRIIDLISRDREPDDCAVLNMGSFDLLLSTDVITRKTHIPEGASPEMAGSFFAAINLSDIAADAGIPVGFLVSLSISPDYDMEYLKRFYSGIYSKLSEFNIGIIGGDTKEGDDFTASGTIIGRQKPSLIRRRSDIAVNHYVLVTNSLGRSGAGYLFYKNSYKTEYGIKKMLEIHPRIMEAQILSMAGARFMMDLSDGIYSSIYQMKHDYNIGFKIDYNKIKKDPDVSRAAQISGVSESDIVMSFGGDYELF</sequence>
<keyword evidence="2" id="KW-0418">Kinase</keyword>
<accession>A0A0P9CX08</accession>
<dbReference type="SUPFAM" id="SSF55326">
    <property type="entry name" value="PurM N-terminal domain-like"/>
    <property type="match status" value="1"/>
</dbReference>
<organism evidence="2 3">
    <name type="scientific">Acidiplasma aeolicum</name>
    <dbReference type="NCBI Taxonomy" id="507754"/>
    <lineage>
        <taxon>Archaea</taxon>
        <taxon>Methanobacteriati</taxon>
        <taxon>Thermoplasmatota</taxon>
        <taxon>Thermoplasmata</taxon>
        <taxon>Thermoplasmatales</taxon>
        <taxon>Ferroplasmaceae</taxon>
        <taxon>Acidiplasma</taxon>
    </lineage>
</organism>
<dbReference type="InterPro" id="IPR016188">
    <property type="entry name" value="PurM-like_N"/>
</dbReference>
<protein>
    <submittedName>
        <fullName evidence="2">Thiamine monophosphate kinase</fullName>
    </submittedName>
</protein>
<evidence type="ECO:0000313" key="2">
    <source>
        <dbReference type="EMBL" id="KPV47506.1"/>
    </source>
</evidence>
<name>A0A0P9CX08_9ARCH</name>
<dbReference type="Gene3D" id="3.90.650.10">
    <property type="entry name" value="PurM-like C-terminal domain"/>
    <property type="match status" value="1"/>
</dbReference>
<dbReference type="Gene3D" id="3.30.1330.10">
    <property type="entry name" value="PurM-like, N-terminal domain"/>
    <property type="match status" value="1"/>
</dbReference>
<dbReference type="InterPro" id="IPR036921">
    <property type="entry name" value="PurM-like_N_sf"/>
</dbReference>
<dbReference type="PANTHER" id="PTHR30270:SF3">
    <property type="entry name" value="THIAMINE-MONOPHOSPHATE KINASE"/>
    <property type="match status" value="1"/>
</dbReference>
<gene>
    <name evidence="2" type="ORF">SE19_00730</name>
</gene>
<feature type="domain" description="PurM-like N-terminal" evidence="1">
    <location>
        <begin position="22"/>
        <end position="131"/>
    </location>
</feature>
<feature type="non-terminal residue" evidence="2">
    <location>
        <position position="259"/>
    </location>
</feature>
<dbReference type="InterPro" id="IPR006283">
    <property type="entry name" value="ThiL-like"/>
</dbReference>
<reference evidence="2 3" key="1">
    <citation type="submission" date="2015-09" db="EMBL/GenBank/DDBJ databases">
        <title>Draft genome sequence of Acidiplasma aeolicum DSM 18409.</title>
        <authorList>
            <person name="Hemp J."/>
        </authorList>
    </citation>
    <scope>NUCLEOTIDE SEQUENCE [LARGE SCALE GENOMIC DNA]</scope>
    <source>
        <strain evidence="2 3">V</strain>
    </source>
</reference>
<dbReference type="RefSeq" id="WP_054963826.1">
    <property type="nucleotide sequence ID" value="NZ_LJCQ01000052.1"/>
</dbReference>